<dbReference type="InterPro" id="IPR011990">
    <property type="entry name" value="TPR-like_helical_dom_sf"/>
</dbReference>
<dbReference type="PANTHER" id="PTHR43280:SF29">
    <property type="entry name" value="ARAC-FAMILY TRANSCRIPTIONAL REGULATOR"/>
    <property type="match status" value="1"/>
</dbReference>
<dbReference type="PANTHER" id="PTHR43280">
    <property type="entry name" value="ARAC-FAMILY TRANSCRIPTIONAL REGULATOR"/>
    <property type="match status" value="1"/>
</dbReference>
<keyword evidence="4" id="KW-0472">Membrane</keyword>
<dbReference type="PROSITE" id="PS00041">
    <property type="entry name" value="HTH_ARAC_FAMILY_1"/>
    <property type="match status" value="1"/>
</dbReference>
<dbReference type="GO" id="GO:0003700">
    <property type="term" value="F:DNA-binding transcription factor activity"/>
    <property type="evidence" value="ECO:0007669"/>
    <property type="project" value="InterPro"/>
</dbReference>
<dbReference type="Pfam" id="PF12833">
    <property type="entry name" value="HTH_18"/>
    <property type="match status" value="1"/>
</dbReference>
<protein>
    <submittedName>
        <fullName evidence="7">Helix-turn-helix transcriptional regulator</fullName>
    </submittedName>
</protein>
<proteinExistence type="predicted"/>
<keyword evidence="5" id="KW-0732">Signal</keyword>
<accession>A0A9D2HTM3</accession>
<evidence type="ECO:0000256" key="1">
    <source>
        <dbReference type="ARBA" id="ARBA00023015"/>
    </source>
</evidence>
<dbReference type="InterPro" id="IPR009057">
    <property type="entry name" value="Homeodomain-like_sf"/>
</dbReference>
<dbReference type="InterPro" id="IPR018060">
    <property type="entry name" value="HTH_AraC"/>
</dbReference>
<evidence type="ECO:0000256" key="4">
    <source>
        <dbReference type="SAM" id="Phobius"/>
    </source>
</evidence>
<keyword evidence="2" id="KW-0238">DNA-binding</keyword>
<dbReference type="Gene3D" id="1.25.40.10">
    <property type="entry name" value="Tetratricopeptide repeat domain"/>
    <property type="match status" value="2"/>
</dbReference>
<keyword evidence="4" id="KW-0812">Transmembrane</keyword>
<reference evidence="7" key="1">
    <citation type="journal article" date="2021" name="PeerJ">
        <title>Extensive microbial diversity within the chicken gut microbiome revealed by metagenomics and culture.</title>
        <authorList>
            <person name="Gilroy R."/>
            <person name="Ravi A."/>
            <person name="Getino M."/>
            <person name="Pursley I."/>
            <person name="Horton D.L."/>
            <person name="Alikhan N.F."/>
            <person name="Baker D."/>
            <person name="Gharbi K."/>
            <person name="Hall N."/>
            <person name="Watson M."/>
            <person name="Adriaenssens E.M."/>
            <person name="Foster-Nyarko E."/>
            <person name="Jarju S."/>
            <person name="Secka A."/>
            <person name="Antonio M."/>
            <person name="Oren A."/>
            <person name="Chaudhuri R.R."/>
            <person name="La Ragione R."/>
            <person name="Hildebrand F."/>
            <person name="Pallen M.J."/>
        </authorList>
    </citation>
    <scope>NUCLEOTIDE SEQUENCE</scope>
    <source>
        <strain evidence="7">ChiHecec1B25-7008</strain>
    </source>
</reference>
<keyword evidence="4" id="KW-1133">Transmembrane helix</keyword>
<name>A0A9D2HTM3_9BACE</name>
<dbReference type="GO" id="GO:0043565">
    <property type="term" value="F:sequence-specific DNA binding"/>
    <property type="evidence" value="ECO:0007669"/>
    <property type="project" value="InterPro"/>
</dbReference>
<comment type="caution">
    <text evidence="7">The sequence shown here is derived from an EMBL/GenBank/DDBJ whole genome shotgun (WGS) entry which is preliminary data.</text>
</comment>
<evidence type="ECO:0000256" key="5">
    <source>
        <dbReference type="SAM" id="SignalP"/>
    </source>
</evidence>
<gene>
    <name evidence="7" type="ORF">H9785_06520</name>
</gene>
<evidence type="ECO:0000256" key="3">
    <source>
        <dbReference type="ARBA" id="ARBA00023163"/>
    </source>
</evidence>
<dbReference type="Proteomes" id="UP000823860">
    <property type="component" value="Unassembled WGS sequence"/>
</dbReference>
<feature type="domain" description="HTH araC/xylS-type" evidence="6">
    <location>
        <begin position="456"/>
        <end position="562"/>
    </location>
</feature>
<evidence type="ECO:0000259" key="6">
    <source>
        <dbReference type="PROSITE" id="PS01124"/>
    </source>
</evidence>
<sequence length="566" mass="64433">MRFIKILLLCLLLPMAALLAAVPPDTVGIDTLSEDKETLREAAFYYLHHEDYTQARRYARRLLEVGERQNDRANAQLYGHLICGLSLIESGTDTRCYEHLETARSLAERYQNHEALMLVLNGFGNYALFDNDDVYMAISYYFQALEEAKRTGNRRQYAMILSNISGAYFMRRDPSGLMYAEEAVRIARETKEPVPLFYGTVNSALYYLAADSLEPASITIEAIRQMHATQGFGTESDVCLLQAMLHAKRGENAEAYNDYARAMENFPTAAASTITMVYLEYAKLLRADHHLDSAVRVLEHALSHISTSGVPIHKTRLLKELALCYREAGLTEKALQCTLEYMDYQDCLFDEVRERATQEARIKHDIYSREQRISEQQMVILDNRYRIALLSGVLIAVLLALGLTYFFYRKKNRLYNAIVSQNNEYMHREQTLLAQLEKLRQGGQPASPVPADKLKDLMARFTAEMLEQKLFTDPSLTITAVAERLGTNRTYLSKAINDITGKTFTQLVNEYRIRQAIAEISDLKADKPLKQISTDVGFNSLSTFYNTFQASTGMTPARYRSQLKGL</sequence>
<feature type="transmembrane region" description="Helical" evidence="4">
    <location>
        <begin position="387"/>
        <end position="408"/>
    </location>
</feature>
<dbReference type="SUPFAM" id="SSF48452">
    <property type="entry name" value="TPR-like"/>
    <property type="match status" value="1"/>
</dbReference>
<dbReference type="AlphaFoldDB" id="A0A9D2HTM3"/>
<evidence type="ECO:0000313" key="8">
    <source>
        <dbReference type="Proteomes" id="UP000823860"/>
    </source>
</evidence>
<dbReference type="SMART" id="SM00342">
    <property type="entry name" value="HTH_ARAC"/>
    <property type="match status" value="1"/>
</dbReference>
<keyword evidence="3" id="KW-0804">Transcription</keyword>
<feature type="signal peptide" evidence="5">
    <location>
        <begin position="1"/>
        <end position="20"/>
    </location>
</feature>
<dbReference type="SUPFAM" id="SSF46689">
    <property type="entry name" value="Homeodomain-like"/>
    <property type="match status" value="1"/>
</dbReference>
<feature type="chain" id="PRO_5038564242" evidence="5">
    <location>
        <begin position="21"/>
        <end position="566"/>
    </location>
</feature>
<evidence type="ECO:0000256" key="2">
    <source>
        <dbReference type="ARBA" id="ARBA00023125"/>
    </source>
</evidence>
<organism evidence="7 8">
    <name type="scientific">Candidatus Bacteroides intestinavium</name>
    <dbReference type="NCBI Taxonomy" id="2838469"/>
    <lineage>
        <taxon>Bacteria</taxon>
        <taxon>Pseudomonadati</taxon>
        <taxon>Bacteroidota</taxon>
        <taxon>Bacteroidia</taxon>
        <taxon>Bacteroidales</taxon>
        <taxon>Bacteroidaceae</taxon>
        <taxon>Bacteroides</taxon>
    </lineage>
</organism>
<reference evidence="7" key="2">
    <citation type="submission" date="2021-04" db="EMBL/GenBank/DDBJ databases">
        <authorList>
            <person name="Gilroy R."/>
        </authorList>
    </citation>
    <scope>NUCLEOTIDE SEQUENCE</scope>
    <source>
        <strain evidence="7">ChiHecec1B25-7008</strain>
    </source>
</reference>
<keyword evidence="1" id="KW-0805">Transcription regulation</keyword>
<evidence type="ECO:0000313" key="7">
    <source>
        <dbReference type="EMBL" id="HJA83602.1"/>
    </source>
</evidence>
<dbReference type="EMBL" id="DWZE01000076">
    <property type="protein sequence ID" value="HJA83602.1"/>
    <property type="molecule type" value="Genomic_DNA"/>
</dbReference>
<dbReference type="PROSITE" id="PS01124">
    <property type="entry name" value="HTH_ARAC_FAMILY_2"/>
    <property type="match status" value="1"/>
</dbReference>
<dbReference type="Gene3D" id="1.10.10.60">
    <property type="entry name" value="Homeodomain-like"/>
    <property type="match status" value="2"/>
</dbReference>
<dbReference type="InterPro" id="IPR018062">
    <property type="entry name" value="HTH_AraC-typ_CS"/>
</dbReference>